<keyword evidence="10" id="KW-1185">Reference proteome</keyword>
<keyword evidence="4" id="KW-1003">Cell membrane</keyword>
<dbReference type="FunFam" id="3.40.50.300:FF:000016">
    <property type="entry name" value="Oligopeptide ABC transporter ATP-binding component"/>
    <property type="match status" value="1"/>
</dbReference>
<accession>A0A2U3AJQ7</accession>
<gene>
    <name evidence="9" type="ORF">DEX24_12255</name>
</gene>
<dbReference type="CDD" id="cd03257">
    <property type="entry name" value="ABC_NikE_OppD_transporters"/>
    <property type="match status" value="1"/>
</dbReference>
<dbReference type="InterPro" id="IPR003439">
    <property type="entry name" value="ABC_transporter-like_ATP-bd"/>
</dbReference>
<dbReference type="EMBL" id="QFVR01000017">
    <property type="protein sequence ID" value="PWI24747.1"/>
    <property type="molecule type" value="Genomic_DNA"/>
</dbReference>
<dbReference type="Gene3D" id="3.40.50.300">
    <property type="entry name" value="P-loop containing nucleotide triphosphate hydrolases"/>
    <property type="match status" value="1"/>
</dbReference>
<dbReference type="PROSITE" id="PS00211">
    <property type="entry name" value="ABC_TRANSPORTER_1"/>
    <property type="match status" value="1"/>
</dbReference>
<evidence type="ECO:0000313" key="9">
    <source>
        <dbReference type="EMBL" id="PWI24747.1"/>
    </source>
</evidence>
<comment type="similarity">
    <text evidence="2">Belongs to the ABC transporter superfamily.</text>
</comment>
<dbReference type="Proteomes" id="UP000245938">
    <property type="component" value="Unassembled WGS sequence"/>
</dbReference>
<dbReference type="GO" id="GO:0016887">
    <property type="term" value="F:ATP hydrolysis activity"/>
    <property type="evidence" value="ECO:0007669"/>
    <property type="project" value="InterPro"/>
</dbReference>
<dbReference type="NCBIfam" id="TIGR01727">
    <property type="entry name" value="oligo_HPY"/>
    <property type="match status" value="1"/>
</dbReference>
<proteinExistence type="inferred from homology"/>
<comment type="subcellular location">
    <subcellularLocation>
        <location evidence="1">Cell membrane</location>
        <topology evidence="1">Peripheral membrane protein</topology>
    </subcellularLocation>
</comment>
<dbReference type="OrthoDB" id="9806285at2"/>
<dbReference type="GO" id="GO:0015833">
    <property type="term" value="P:peptide transport"/>
    <property type="evidence" value="ECO:0007669"/>
    <property type="project" value="InterPro"/>
</dbReference>
<evidence type="ECO:0000256" key="2">
    <source>
        <dbReference type="ARBA" id="ARBA00005417"/>
    </source>
</evidence>
<dbReference type="Pfam" id="PF08352">
    <property type="entry name" value="oligo_HPY"/>
    <property type="match status" value="1"/>
</dbReference>
<dbReference type="InterPro" id="IPR003593">
    <property type="entry name" value="AAA+_ATPase"/>
</dbReference>
<keyword evidence="7" id="KW-0472">Membrane</keyword>
<evidence type="ECO:0000256" key="4">
    <source>
        <dbReference type="ARBA" id="ARBA00022475"/>
    </source>
</evidence>
<dbReference type="PANTHER" id="PTHR43297:SF2">
    <property type="entry name" value="DIPEPTIDE TRANSPORT ATP-BINDING PROTEIN DPPD"/>
    <property type="match status" value="1"/>
</dbReference>
<evidence type="ECO:0000259" key="8">
    <source>
        <dbReference type="PROSITE" id="PS50893"/>
    </source>
</evidence>
<dbReference type="GO" id="GO:0005524">
    <property type="term" value="F:ATP binding"/>
    <property type="evidence" value="ECO:0007669"/>
    <property type="project" value="UniProtKB-KW"/>
</dbReference>
<dbReference type="Pfam" id="PF00005">
    <property type="entry name" value="ABC_tran"/>
    <property type="match status" value="1"/>
</dbReference>
<keyword evidence="6 9" id="KW-0067">ATP-binding</keyword>
<evidence type="ECO:0000256" key="3">
    <source>
        <dbReference type="ARBA" id="ARBA00022448"/>
    </source>
</evidence>
<evidence type="ECO:0000256" key="7">
    <source>
        <dbReference type="ARBA" id="ARBA00023136"/>
    </source>
</evidence>
<reference evidence="9 10" key="1">
    <citation type="submission" date="2018-05" db="EMBL/GenBank/DDBJ databases">
        <title>Kurthia sibirica genome sequence.</title>
        <authorList>
            <person name="Maclea K.S."/>
            <person name="Goen A.E."/>
        </authorList>
    </citation>
    <scope>NUCLEOTIDE SEQUENCE [LARGE SCALE GENOMIC DNA]</scope>
    <source>
        <strain evidence="9 10">ATCC 49154</strain>
    </source>
</reference>
<evidence type="ECO:0000256" key="6">
    <source>
        <dbReference type="ARBA" id="ARBA00022840"/>
    </source>
</evidence>
<dbReference type="InterPro" id="IPR027417">
    <property type="entry name" value="P-loop_NTPase"/>
</dbReference>
<keyword evidence="3" id="KW-0813">Transport</keyword>
<dbReference type="InterPro" id="IPR017871">
    <property type="entry name" value="ABC_transporter-like_CS"/>
</dbReference>
<protein>
    <submittedName>
        <fullName evidence="9">Peptide ABC transporter ATP-binding protein</fullName>
    </submittedName>
</protein>
<feature type="domain" description="ABC transporter" evidence="8">
    <location>
        <begin position="5"/>
        <end position="255"/>
    </location>
</feature>
<organism evidence="9 10">
    <name type="scientific">Kurthia sibirica</name>
    <dbReference type="NCBI Taxonomy" id="202750"/>
    <lineage>
        <taxon>Bacteria</taxon>
        <taxon>Bacillati</taxon>
        <taxon>Bacillota</taxon>
        <taxon>Bacilli</taxon>
        <taxon>Bacillales</taxon>
        <taxon>Caryophanaceae</taxon>
        <taxon>Kurthia</taxon>
    </lineage>
</organism>
<dbReference type="SUPFAM" id="SSF52540">
    <property type="entry name" value="P-loop containing nucleoside triphosphate hydrolases"/>
    <property type="match status" value="1"/>
</dbReference>
<dbReference type="GO" id="GO:0005886">
    <property type="term" value="C:plasma membrane"/>
    <property type="evidence" value="ECO:0007669"/>
    <property type="project" value="UniProtKB-SubCell"/>
</dbReference>
<comment type="caution">
    <text evidence="9">The sequence shown here is derived from an EMBL/GenBank/DDBJ whole genome shotgun (WGS) entry which is preliminary data.</text>
</comment>
<evidence type="ECO:0000313" key="10">
    <source>
        <dbReference type="Proteomes" id="UP000245938"/>
    </source>
</evidence>
<sequence>MTSLLSVRSLTTAFDTEHGKVVSVDDVSFDVQHGETLAIVGESGSGKSVTALSVMHLLGPTGSIESGELLFDGQNITALDEKAMQKLRGNDMSMIFQEPMTALNPVLTIGNQLIEAILLHQSMTKKEACATAINMLEKVGLPRAAQIMKQYAFSLSGGMRQRVMIAMALVSKPKLLIADEPTTALDVTVQAQIMRLLKELCQQSNTSIMLITHDLGVVAEMADQVIVMYAGQIVEIADVYTLFEKSLHPYTEGLLASIPSMVFDGKQLESIPGSIPARYQELAGCRFANRCKYATERCRIEKPQLEEISAGHFTRCFEWQTLEKGGVAR</sequence>
<dbReference type="SMART" id="SM00382">
    <property type="entry name" value="AAA"/>
    <property type="match status" value="1"/>
</dbReference>
<dbReference type="InterPro" id="IPR013563">
    <property type="entry name" value="Oligopep_ABC_C"/>
</dbReference>
<dbReference type="PANTHER" id="PTHR43297">
    <property type="entry name" value="OLIGOPEPTIDE TRANSPORT ATP-BINDING PROTEIN APPD"/>
    <property type="match status" value="1"/>
</dbReference>
<keyword evidence="5" id="KW-0547">Nucleotide-binding</keyword>
<dbReference type="AlphaFoldDB" id="A0A2U3AJQ7"/>
<name>A0A2U3AJQ7_9BACL</name>
<dbReference type="PROSITE" id="PS50893">
    <property type="entry name" value="ABC_TRANSPORTER_2"/>
    <property type="match status" value="1"/>
</dbReference>
<evidence type="ECO:0000256" key="5">
    <source>
        <dbReference type="ARBA" id="ARBA00022741"/>
    </source>
</evidence>
<dbReference type="InterPro" id="IPR050388">
    <property type="entry name" value="ABC_Ni/Peptide_Import"/>
</dbReference>
<evidence type="ECO:0000256" key="1">
    <source>
        <dbReference type="ARBA" id="ARBA00004202"/>
    </source>
</evidence>